<name>A0A1A6C298_9GAMM</name>
<gene>
    <name evidence="2" type="ORF">Thpro_022925</name>
</gene>
<keyword evidence="3" id="KW-1185">Reference proteome</keyword>
<evidence type="ECO:0000256" key="1">
    <source>
        <dbReference type="SAM" id="SignalP"/>
    </source>
</evidence>
<comment type="caution">
    <text evidence="2">The sequence shown here is derived from an EMBL/GenBank/DDBJ whole genome shotgun (WGS) entry which is preliminary data.</text>
</comment>
<reference evidence="2 3" key="1">
    <citation type="journal article" date="2014" name="Genome Announc.">
        <title>Draft Genome Sequence of the Iron-Oxidizing, Acidophilic, and Halotolerant 'Thiobacillus prosperus' Type Strain DSM 5130.</title>
        <authorList>
            <person name="Ossandon F.J."/>
            <person name="Cardenas J.P."/>
            <person name="Corbett M."/>
            <person name="Quatrini R."/>
            <person name="Holmes D.S."/>
            <person name="Watkin E."/>
        </authorList>
    </citation>
    <scope>NUCLEOTIDE SEQUENCE [LARGE SCALE GENOMIC DNA]</scope>
    <source>
        <strain evidence="2 3">DSM 5130</strain>
    </source>
</reference>
<feature type="signal peptide" evidence="1">
    <location>
        <begin position="1"/>
        <end position="33"/>
    </location>
</feature>
<accession>A0A1A6C298</accession>
<feature type="chain" id="PRO_5008343211" evidence="1">
    <location>
        <begin position="34"/>
        <end position="137"/>
    </location>
</feature>
<dbReference type="EMBL" id="JQSG02000006">
    <property type="protein sequence ID" value="OBS08675.1"/>
    <property type="molecule type" value="Genomic_DNA"/>
</dbReference>
<keyword evidence="1" id="KW-0732">Signal</keyword>
<dbReference type="RefSeq" id="WP_065089805.1">
    <property type="nucleotide sequence ID" value="NZ_JQSG02000006.1"/>
</dbReference>
<evidence type="ECO:0000313" key="2">
    <source>
        <dbReference type="EMBL" id="OBS08675.1"/>
    </source>
</evidence>
<sequence length="137" mass="14090">MHNHPVRITRSIPALTALMGAMALSMALPAAHASMPPPASAVGSVASRALLGEPQNPNGRFLWQHAQGMQPTTATMVAVNGLSARSLLGDPQTPEGRYAGQHALTGMGQTSTIAMAPSALGTKALMGDPEAPWARFG</sequence>
<protein>
    <submittedName>
        <fullName evidence="2">Uncharacterized protein</fullName>
    </submittedName>
</protein>
<dbReference type="AlphaFoldDB" id="A0A1A6C298"/>
<organism evidence="2 3">
    <name type="scientific">Acidihalobacter prosperus</name>
    <dbReference type="NCBI Taxonomy" id="160660"/>
    <lineage>
        <taxon>Bacteria</taxon>
        <taxon>Pseudomonadati</taxon>
        <taxon>Pseudomonadota</taxon>
        <taxon>Gammaproteobacteria</taxon>
        <taxon>Chromatiales</taxon>
        <taxon>Ectothiorhodospiraceae</taxon>
        <taxon>Acidihalobacter</taxon>
    </lineage>
</organism>
<evidence type="ECO:0000313" key="3">
    <source>
        <dbReference type="Proteomes" id="UP000029273"/>
    </source>
</evidence>
<dbReference type="Proteomes" id="UP000029273">
    <property type="component" value="Unassembled WGS sequence"/>
</dbReference>
<proteinExistence type="predicted"/>